<feature type="transmembrane region" description="Helical" evidence="1">
    <location>
        <begin position="47"/>
        <end position="66"/>
    </location>
</feature>
<feature type="transmembrane region" description="Helical" evidence="1">
    <location>
        <begin position="78"/>
        <end position="104"/>
    </location>
</feature>
<dbReference type="EMBL" id="JACHFV010000017">
    <property type="protein sequence ID" value="MBB5297111.1"/>
    <property type="molecule type" value="Genomic_DNA"/>
</dbReference>
<accession>A0AAJ5F0H0</accession>
<name>A0AAJ5F0H0_9DEIO</name>
<keyword evidence="5" id="KW-1185">Reference proteome</keyword>
<evidence type="ECO:0000313" key="2">
    <source>
        <dbReference type="EMBL" id="MBB5297111.1"/>
    </source>
</evidence>
<organism evidence="3 4">
    <name type="scientific">Deinococcus metallilatus</name>
    <dbReference type="NCBI Taxonomy" id="1211322"/>
    <lineage>
        <taxon>Bacteria</taxon>
        <taxon>Thermotogati</taxon>
        <taxon>Deinococcota</taxon>
        <taxon>Deinococci</taxon>
        <taxon>Deinococcales</taxon>
        <taxon>Deinococcaceae</taxon>
        <taxon>Deinococcus</taxon>
    </lineage>
</organism>
<reference evidence="3 4" key="1">
    <citation type="submission" date="2019-04" db="EMBL/GenBank/DDBJ databases">
        <title>Deinococcus metalilatus MA1002 mutant No.5.</title>
        <authorList>
            <person name="Park W."/>
            <person name="Park C."/>
        </authorList>
    </citation>
    <scope>NUCLEOTIDE SEQUENCE [LARGE SCALE GENOMIC DNA]</scope>
    <source>
        <strain evidence="3 4">MA1002-m5</strain>
    </source>
</reference>
<dbReference type="Proteomes" id="UP000536909">
    <property type="component" value="Unassembled WGS sequence"/>
</dbReference>
<sequence length="162" mass="16794">MITWFDALLVTAWAVVTALGARRGLAGLAWGLGGVAACFLANLLGRDAIAATALALLLGAALAFVIRRQLRGAPDRLWHPVAGALGGFTLGGVLVVALTLGFPIGLRIGPEGRTGVYPSTSLPPVLYTAVQGSVLKGSLMNLWQASPALQLLILPDQAHPRR</sequence>
<keyword evidence="1" id="KW-0812">Transmembrane</keyword>
<dbReference type="AlphaFoldDB" id="A0AAJ5F0H0"/>
<evidence type="ECO:0000313" key="5">
    <source>
        <dbReference type="Proteomes" id="UP000536909"/>
    </source>
</evidence>
<dbReference type="EMBL" id="VBRC01000017">
    <property type="protein sequence ID" value="TLK22341.1"/>
    <property type="molecule type" value="Genomic_DNA"/>
</dbReference>
<protein>
    <submittedName>
        <fullName evidence="3">Uncharacterized protein</fullName>
    </submittedName>
</protein>
<dbReference type="Proteomes" id="UP000308000">
    <property type="component" value="Unassembled WGS sequence"/>
</dbReference>
<proteinExistence type="predicted"/>
<gene>
    <name evidence="3" type="ORF">FCS05_17725</name>
    <name evidence="2" type="ORF">HNQ10_003977</name>
</gene>
<keyword evidence="1" id="KW-1133">Transmembrane helix</keyword>
<evidence type="ECO:0000256" key="1">
    <source>
        <dbReference type="SAM" id="Phobius"/>
    </source>
</evidence>
<evidence type="ECO:0000313" key="4">
    <source>
        <dbReference type="Proteomes" id="UP000308000"/>
    </source>
</evidence>
<keyword evidence="1" id="KW-0472">Membrane</keyword>
<dbReference type="RefSeq" id="WP_129118008.1">
    <property type="nucleotide sequence ID" value="NZ_BSUI01000038.1"/>
</dbReference>
<reference evidence="2 5" key="2">
    <citation type="submission" date="2020-08" db="EMBL/GenBank/DDBJ databases">
        <title>Genomic Encyclopedia of Type Strains, Phase IV (KMG-IV): sequencing the most valuable type-strain genomes for metagenomic binning, comparative biology and taxonomic classification.</title>
        <authorList>
            <person name="Goeker M."/>
        </authorList>
    </citation>
    <scope>NUCLEOTIDE SEQUENCE [LARGE SCALE GENOMIC DNA]</scope>
    <source>
        <strain evidence="2 5">DSM 105434</strain>
    </source>
</reference>
<evidence type="ECO:0000313" key="3">
    <source>
        <dbReference type="EMBL" id="TLK22341.1"/>
    </source>
</evidence>
<comment type="caution">
    <text evidence="3">The sequence shown here is derived from an EMBL/GenBank/DDBJ whole genome shotgun (WGS) entry which is preliminary data.</text>
</comment>